<protein>
    <recommendedName>
        <fullName evidence="3">Camelysin metallo-endopeptidase</fullName>
    </recommendedName>
</protein>
<comment type="caution">
    <text evidence="1">The sequence shown here is derived from an EMBL/GenBank/DDBJ whole genome shotgun (WGS) entry which is preliminary data.</text>
</comment>
<accession>A0ABQ5N5P7</accession>
<evidence type="ECO:0000313" key="1">
    <source>
        <dbReference type="EMBL" id="GLC30529.1"/>
    </source>
</evidence>
<gene>
    <name evidence="1" type="ORF">bsdE14_19390</name>
</gene>
<reference evidence="1 2" key="1">
    <citation type="journal article" date="2024" name="Int. J. Syst. Evol. Microbiol.">
        <title>Clostridium omnivorum sp. nov., isolated from anoxic soil under the treatment of reductive soil disinfestation.</title>
        <authorList>
            <person name="Ueki A."/>
            <person name="Tonouchi A."/>
            <person name="Kaku N."/>
            <person name="Honma S."/>
            <person name="Ueki K."/>
        </authorList>
    </citation>
    <scope>NUCLEOTIDE SEQUENCE [LARGE SCALE GENOMIC DNA]</scope>
    <source>
        <strain evidence="1 2">E14</strain>
    </source>
</reference>
<dbReference type="EMBL" id="BRXR01000001">
    <property type="protein sequence ID" value="GLC30529.1"/>
    <property type="molecule type" value="Genomic_DNA"/>
</dbReference>
<sequence length="200" mass="22453">MKISRTLGLLIIALLVFSITTAGTYSYLTSTSTTNVLSFKLGDINIETDNKSWRYVPASITNTDRDSNEFIKSEQLSSNIDLSNLRPGDAFEKEITLNNNGSIDTKLKITKGKLAKDSPFKLSIAVKDSLYKIVQDTKNSDVFYLDNLKSNSKVIFTVRLEIPTQLSNKDINEDNIKFSNNALELIDIIATQWNNEAWSE</sequence>
<dbReference type="RefSeq" id="WP_264849796.1">
    <property type="nucleotide sequence ID" value="NZ_BRXR01000001.1"/>
</dbReference>
<name>A0ABQ5N5P7_9CLOT</name>
<dbReference type="Proteomes" id="UP001208567">
    <property type="component" value="Unassembled WGS sequence"/>
</dbReference>
<proteinExistence type="predicted"/>
<evidence type="ECO:0000313" key="2">
    <source>
        <dbReference type="Proteomes" id="UP001208567"/>
    </source>
</evidence>
<evidence type="ECO:0008006" key="3">
    <source>
        <dbReference type="Google" id="ProtNLM"/>
    </source>
</evidence>
<organism evidence="1 2">
    <name type="scientific">Clostridium omnivorum</name>
    <dbReference type="NCBI Taxonomy" id="1604902"/>
    <lineage>
        <taxon>Bacteria</taxon>
        <taxon>Bacillati</taxon>
        <taxon>Bacillota</taxon>
        <taxon>Clostridia</taxon>
        <taxon>Eubacteriales</taxon>
        <taxon>Clostridiaceae</taxon>
        <taxon>Clostridium</taxon>
    </lineage>
</organism>
<keyword evidence="2" id="KW-1185">Reference proteome</keyword>